<name>A0A9P4WNB4_9PLEO</name>
<dbReference type="Pfam" id="PF24883">
    <property type="entry name" value="NPHP3_N"/>
    <property type="match status" value="1"/>
</dbReference>
<dbReference type="Proteomes" id="UP000758155">
    <property type="component" value="Unassembled WGS sequence"/>
</dbReference>
<accession>A0A9P4WNB4</accession>
<keyword evidence="4" id="KW-1185">Reference proteome</keyword>
<evidence type="ECO:0000313" key="3">
    <source>
        <dbReference type="EMBL" id="KAF3037081.1"/>
    </source>
</evidence>
<dbReference type="PANTHER" id="PTHR40619:SF3">
    <property type="entry name" value="FUNGAL STAND N-TERMINAL GOODBYE DOMAIN-CONTAINING PROTEIN"/>
    <property type="match status" value="1"/>
</dbReference>
<evidence type="ECO:0000259" key="2">
    <source>
        <dbReference type="Pfam" id="PF24883"/>
    </source>
</evidence>
<dbReference type="InterPro" id="IPR056884">
    <property type="entry name" value="NPHP3-like_N"/>
</dbReference>
<reference evidence="3" key="1">
    <citation type="submission" date="2019-04" db="EMBL/GenBank/DDBJ databases">
        <title>Sequencing of skin fungus with MAO and IRED activity.</title>
        <authorList>
            <person name="Marsaioli A.J."/>
            <person name="Bonatto J.M.C."/>
            <person name="Reis Junior O."/>
        </authorList>
    </citation>
    <scope>NUCLEOTIDE SEQUENCE</scope>
    <source>
        <strain evidence="3">28M1</strain>
    </source>
</reference>
<sequence length="469" mass="53142">MLFELQETPKKRILQRPKEEPEEQFVAMMACLVEKRILIRIKDGLKGPLADHDLDEKKRRFQMSMEALQEQVKYLHLSSSAEAHATIAGIGPRVHNTEFVVTSIDQSTRALTSSAVRISTGIDGLRSDVVSHEKTTQSLKRDIEIQRRENEEHRRAISYLSSVLEDHLRNADWNQAQLMIKLDAIDRSVEFRNLQVQLQNYLGHDKVVTDQEINLVRRKAQSCDMSSQGAMHWVLQSSRFKGWIQSPESDVLAVNGNLEDGTARYSSTSLLCAMLILSLREQQAAHVLHFFCGNHSSKFDPSAGPIGLIHSLIAQLLSIQQFDISFLRFGKWEDGLRANDISTYCRLLRRLVEQMSTSIVFCIIDSVSVFEVENWGDDLRLVTRTLVDTAADNQLNTRLKVLFTSASRSRCVNSFLSENSKLHVPTDGGNQRLLTSRSAFFELADGRRSPMHASAGDTLYEDVYDTGFE</sequence>
<dbReference type="OrthoDB" id="5419927at2759"/>
<organism evidence="3 4">
    <name type="scientific">Didymella heteroderae</name>
    <dbReference type="NCBI Taxonomy" id="1769908"/>
    <lineage>
        <taxon>Eukaryota</taxon>
        <taxon>Fungi</taxon>
        <taxon>Dikarya</taxon>
        <taxon>Ascomycota</taxon>
        <taxon>Pezizomycotina</taxon>
        <taxon>Dothideomycetes</taxon>
        <taxon>Pleosporomycetidae</taxon>
        <taxon>Pleosporales</taxon>
        <taxon>Pleosporineae</taxon>
        <taxon>Didymellaceae</taxon>
        <taxon>Didymella</taxon>
    </lineage>
</organism>
<proteinExistence type="predicted"/>
<dbReference type="PANTHER" id="PTHR40619">
    <property type="entry name" value="FUNGAL STAND N-TERMINAL GOODBYE DOMAIN-CONTAINING PROTEIN"/>
    <property type="match status" value="1"/>
</dbReference>
<protein>
    <recommendedName>
        <fullName evidence="2">Nephrocystin 3-like N-terminal domain-containing protein</fullName>
    </recommendedName>
</protein>
<feature type="domain" description="Nephrocystin 3-like N-terminal" evidence="2">
    <location>
        <begin position="230"/>
        <end position="405"/>
    </location>
</feature>
<evidence type="ECO:0000313" key="4">
    <source>
        <dbReference type="Proteomes" id="UP000758155"/>
    </source>
</evidence>
<evidence type="ECO:0000256" key="1">
    <source>
        <dbReference type="ARBA" id="ARBA00022737"/>
    </source>
</evidence>
<comment type="caution">
    <text evidence="3">The sequence shown here is derived from an EMBL/GenBank/DDBJ whole genome shotgun (WGS) entry which is preliminary data.</text>
</comment>
<dbReference type="EMBL" id="SWKV01000045">
    <property type="protein sequence ID" value="KAF3037081.1"/>
    <property type="molecule type" value="Genomic_DNA"/>
</dbReference>
<keyword evidence="1" id="KW-0677">Repeat</keyword>
<gene>
    <name evidence="3" type="ORF">E8E12_004123</name>
</gene>
<dbReference type="AlphaFoldDB" id="A0A9P4WNB4"/>